<dbReference type="EMBL" id="JACEIK010000680">
    <property type="protein sequence ID" value="MCD7460829.1"/>
    <property type="molecule type" value="Genomic_DNA"/>
</dbReference>
<evidence type="ECO:0000313" key="2">
    <source>
        <dbReference type="Proteomes" id="UP000823775"/>
    </source>
</evidence>
<reference evidence="1 2" key="1">
    <citation type="journal article" date="2021" name="BMC Genomics">
        <title>Datura genome reveals duplications of psychoactive alkaloid biosynthetic genes and high mutation rate following tissue culture.</title>
        <authorList>
            <person name="Rajewski A."/>
            <person name="Carter-House D."/>
            <person name="Stajich J."/>
            <person name="Litt A."/>
        </authorList>
    </citation>
    <scope>NUCLEOTIDE SEQUENCE [LARGE SCALE GENOMIC DNA]</scope>
    <source>
        <strain evidence="1">AR-01</strain>
    </source>
</reference>
<accession>A0ABS8SPA3</accession>
<comment type="caution">
    <text evidence="1">The sequence shown here is derived from an EMBL/GenBank/DDBJ whole genome shotgun (WGS) entry which is preliminary data.</text>
</comment>
<keyword evidence="2" id="KW-1185">Reference proteome</keyword>
<gene>
    <name evidence="1" type="ORF">HAX54_044546</name>
</gene>
<proteinExistence type="predicted"/>
<name>A0ABS8SPA3_DATST</name>
<protein>
    <submittedName>
        <fullName evidence="1">Uncharacterized protein</fullName>
    </submittedName>
</protein>
<dbReference type="Proteomes" id="UP000823775">
    <property type="component" value="Unassembled WGS sequence"/>
</dbReference>
<sequence>MEVAGRGPQVGVKSQVWIRFQNLRWKSRSVGSGVKSRDWGQGVESRVRVGYRGRGRCPIGSESGLGSGERCQGQVSGDESGSGSGIGLGLVSGSGIGVRVAVVRGSGIGCWVYESGRDVDFRDECRVVFEGQGRVPGVRSRSVVRCPMSGRKLD</sequence>
<evidence type="ECO:0000313" key="1">
    <source>
        <dbReference type="EMBL" id="MCD7460829.1"/>
    </source>
</evidence>
<organism evidence="1 2">
    <name type="scientific">Datura stramonium</name>
    <name type="common">Jimsonweed</name>
    <name type="synonym">Common thornapple</name>
    <dbReference type="NCBI Taxonomy" id="4076"/>
    <lineage>
        <taxon>Eukaryota</taxon>
        <taxon>Viridiplantae</taxon>
        <taxon>Streptophyta</taxon>
        <taxon>Embryophyta</taxon>
        <taxon>Tracheophyta</taxon>
        <taxon>Spermatophyta</taxon>
        <taxon>Magnoliopsida</taxon>
        <taxon>eudicotyledons</taxon>
        <taxon>Gunneridae</taxon>
        <taxon>Pentapetalae</taxon>
        <taxon>asterids</taxon>
        <taxon>lamiids</taxon>
        <taxon>Solanales</taxon>
        <taxon>Solanaceae</taxon>
        <taxon>Solanoideae</taxon>
        <taxon>Datureae</taxon>
        <taxon>Datura</taxon>
    </lineage>
</organism>